<dbReference type="PROSITE" id="PS50893">
    <property type="entry name" value="ABC_TRANSPORTER_2"/>
    <property type="match status" value="1"/>
</dbReference>
<dbReference type="OrthoDB" id="5480201at2"/>
<dbReference type="GO" id="GO:0005886">
    <property type="term" value="C:plasma membrane"/>
    <property type="evidence" value="ECO:0007669"/>
    <property type="project" value="UniProtKB-SubCell"/>
</dbReference>
<dbReference type="PROSITE" id="PS00211">
    <property type="entry name" value="ABC_TRANSPORTER_1"/>
    <property type="match status" value="1"/>
</dbReference>
<feature type="transmembrane region" description="Helical" evidence="9">
    <location>
        <begin position="177"/>
        <end position="197"/>
    </location>
</feature>
<dbReference type="PROSITE" id="PS50929">
    <property type="entry name" value="ABC_TM1F"/>
    <property type="match status" value="1"/>
</dbReference>
<dbReference type="GO" id="GO:0005524">
    <property type="term" value="F:ATP binding"/>
    <property type="evidence" value="ECO:0007669"/>
    <property type="project" value="UniProtKB-KW"/>
</dbReference>
<dbReference type="PANTHER" id="PTHR24221">
    <property type="entry name" value="ATP-BINDING CASSETTE SUB-FAMILY B"/>
    <property type="match status" value="1"/>
</dbReference>
<evidence type="ECO:0000259" key="10">
    <source>
        <dbReference type="PROSITE" id="PS50893"/>
    </source>
</evidence>
<evidence type="ECO:0000256" key="9">
    <source>
        <dbReference type="SAM" id="Phobius"/>
    </source>
</evidence>
<dbReference type="GO" id="GO:0034040">
    <property type="term" value="F:ATPase-coupled lipid transmembrane transporter activity"/>
    <property type="evidence" value="ECO:0007669"/>
    <property type="project" value="TreeGrafter"/>
</dbReference>
<dbReference type="InterPro" id="IPR039421">
    <property type="entry name" value="Type_1_exporter"/>
</dbReference>
<evidence type="ECO:0000256" key="7">
    <source>
        <dbReference type="ARBA" id="ARBA00022989"/>
    </source>
</evidence>
<reference evidence="12 13" key="1">
    <citation type="submission" date="2015-03" db="EMBL/GenBank/DDBJ databases">
        <title>Genome assembly of Sandaracinus amylolyticus DSM 53668.</title>
        <authorList>
            <person name="Sharma G."/>
            <person name="Subramanian S."/>
        </authorList>
    </citation>
    <scope>NUCLEOTIDE SEQUENCE [LARGE SCALE GENOMIC DNA]</scope>
    <source>
        <strain evidence="12 13">DSM 53668</strain>
    </source>
</reference>
<dbReference type="Proteomes" id="UP000034883">
    <property type="component" value="Chromosome"/>
</dbReference>
<feature type="domain" description="ABC transporter" evidence="10">
    <location>
        <begin position="357"/>
        <end position="598"/>
    </location>
</feature>
<accession>A0A0F6W3L9</accession>
<evidence type="ECO:0000313" key="12">
    <source>
        <dbReference type="EMBL" id="AKF06548.1"/>
    </source>
</evidence>
<dbReference type="EMBL" id="CP011125">
    <property type="protein sequence ID" value="AKF06548.1"/>
    <property type="molecule type" value="Genomic_DNA"/>
</dbReference>
<keyword evidence="2" id="KW-0813">Transport</keyword>
<dbReference type="InterPro" id="IPR003439">
    <property type="entry name" value="ABC_transporter-like_ATP-bd"/>
</dbReference>
<dbReference type="SMART" id="SM00382">
    <property type="entry name" value="AAA"/>
    <property type="match status" value="1"/>
</dbReference>
<dbReference type="SUPFAM" id="SSF52540">
    <property type="entry name" value="P-loop containing nucleoside triphosphate hydrolases"/>
    <property type="match status" value="1"/>
</dbReference>
<evidence type="ECO:0000256" key="1">
    <source>
        <dbReference type="ARBA" id="ARBA00004651"/>
    </source>
</evidence>
<evidence type="ECO:0000256" key="3">
    <source>
        <dbReference type="ARBA" id="ARBA00022475"/>
    </source>
</evidence>
<dbReference type="STRING" id="927083.DB32_003697"/>
<evidence type="ECO:0000256" key="6">
    <source>
        <dbReference type="ARBA" id="ARBA00022840"/>
    </source>
</evidence>
<keyword evidence="13" id="KW-1185">Reference proteome</keyword>
<keyword evidence="7 9" id="KW-1133">Transmembrane helix</keyword>
<keyword evidence="8 9" id="KW-0472">Membrane</keyword>
<keyword evidence="4 9" id="KW-0812">Transmembrane</keyword>
<dbReference type="InterPro" id="IPR036640">
    <property type="entry name" value="ABC1_TM_sf"/>
</dbReference>
<dbReference type="Gene3D" id="3.40.50.300">
    <property type="entry name" value="P-loop containing nucleotide triphosphate hydrolases"/>
    <property type="match status" value="1"/>
</dbReference>
<evidence type="ECO:0000256" key="8">
    <source>
        <dbReference type="ARBA" id="ARBA00023136"/>
    </source>
</evidence>
<feature type="transmembrane region" description="Helical" evidence="9">
    <location>
        <begin position="149"/>
        <end position="171"/>
    </location>
</feature>
<dbReference type="Pfam" id="PF00005">
    <property type="entry name" value="ABC_tran"/>
    <property type="match status" value="1"/>
</dbReference>
<dbReference type="KEGG" id="samy:DB32_003697"/>
<dbReference type="InterPro" id="IPR011527">
    <property type="entry name" value="ABC1_TM_dom"/>
</dbReference>
<feature type="transmembrane region" description="Helical" evidence="9">
    <location>
        <begin position="75"/>
        <end position="93"/>
    </location>
</feature>
<keyword evidence="6 12" id="KW-0067">ATP-binding</keyword>
<evidence type="ECO:0000313" key="13">
    <source>
        <dbReference type="Proteomes" id="UP000034883"/>
    </source>
</evidence>
<dbReference type="RefSeq" id="WP_053233710.1">
    <property type="nucleotide sequence ID" value="NZ_CP011125.1"/>
</dbReference>
<sequence length="620" mass="68868">MSTTGSNGGGRIAASLWVLRLAFRAAPRATIAMVICTIAIGVLPAAAAYVGKWIVDTVVLALPLRETGWGQYKPTLWMLVALEGSLIGLLVAAQRAQSAAQAILKTRIANRVAEMILAKATTLELAHFEDPEVHDRLTRARRDAGVRPYNLVTGVFVVSRNLVTLAASIVVLLGLSWWAVLLVVLAGLPAFVAELSFSQQIFDQQRKRTPEQREQAYLEAVLTREDFAKEVKLYELAEPLLDRFRTIALRIEQEERAITLRRNWWGTLLNLIGTAAFYLAYAWIVRRTVNEHLTLGQMTMYLVIFRQAQQGVTQGLASLGMMLDDHLYLRDLESFLALPVTTITGTKTEGRDPSAGLVVKNLSFTYPGATVPALENVSFAIAPGEIIALVGQNGSGKTTLIKLITRLYDVPRGRIFLDGLDVCEWDVHALRHRFAPVFQDFVRFRMKAGENVGAGDVEHWHDEQRWIDAAKLGLAHEFVSELPEGYHTQLGKWFKGGQELSGGQWQKIALSRAFMRERDAILVLDEPTSALDPDAEVKIFEHVQQTRGQRMALLISHRFGSVRMADRIVVLDEGRVVEQGPHDALMENEGLYARLFKLQAAGYLGRNSLAPAREADDDAS</sequence>
<dbReference type="Gene3D" id="1.20.1560.10">
    <property type="entry name" value="ABC transporter type 1, transmembrane domain"/>
    <property type="match status" value="1"/>
</dbReference>
<evidence type="ECO:0000256" key="4">
    <source>
        <dbReference type="ARBA" id="ARBA00022692"/>
    </source>
</evidence>
<dbReference type="SUPFAM" id="SSF90123">
    <property type="entry name" value="ABC transporter transmembrane region"/>
    <property type="match status" value="1"/>
</dbReference>
<organism evidence="12 13">
    <name type="scientific">Sandaracinus amylolyticus</name>
    <dbReference type="NCBI Taxonomy" id="927083"/>
    <lineage>
        <taxon>Bacteria</taxon>
        <taxon>Pseudomonadati</taxon>
        <taxon>Myxococcota</taxon>
        <taxon>Polyangia</taxon>
        <taxon>Polyangiales</taxon>
        <taxon>Sandaracinaceae</taxon>
        <taxon>Sandaracinus</taxon>
    </lineage>
</organism>
<feature type="domain" description="ABC transmembrane type-1" evidence="11">
    <location>
        <begin position="31"/>
        <end position="324"/>
    </location>
</feature>
<keyword evidence="3" id="KW-1003">Cell membrane</keyword>
<dbReference type="InterPro" id="IPR003593">
    <property type="entry name" value="AAA+_ATPase"/>
</dbReference>
<feature type="transmembrane region" description="Helical" evidence="9">
    <location>
        <begin position="264"/>
        <end position="284"/>
    </location>
</feature>
<feature type="transmembrane region" description="Helical" evidence="9">
    <location>
        <begin position="29"/>
        <end position="55"/>
    </location>
</feature>
<dbReference type="InterPro" id="IPR027417">
    <property type="entry name" value="P-loop_NTPase"/>
</dbReference>
<dbReference type="PANTHER" id="PTHR24221:SF646">
    <property type="entry name" value="HAEMOLYSIN SECRETION ATP-BINDING PROTEIN"/>
    <property type="match status" value="1"/>
</dbReference>
<dbReference type="GO" id="GO:0016887">
    <property type="term" value="F:ATP hydrolysis activity"/>
    <property type="evidence" value="ECO:0007669"/>
    <property type="project" value="InterPro"/>
</dbReference>
<dbReference type="GO" id="GO:0140359">
    <property type="term" value="F:ABC-type transporter activity"/>
    <property type="evidence" value="ECO:0007669"/>
    <property type="project" value="InterPro"/>
</dbReference>
<evidence type="ECO:0000256" key="5">
    <source>
        <dbReference type="ARBA" id="ARBA00022741"/>
    </source>
</evidence>
<dbReference type="InterPro" id="IPR017871">
    <property type="entry name" value="ABC_transporter-like_CS"/>
</dbReference>
<evidence type="ECO:0000259" key="11">
    <source>
        <dbReference type="PROSITE" id="PS50929"/>
    </source>
</evidence>
<comment type="subcellular location">
    <subcellularLocation>
        <location evidence="1">Cell membrane</location>
        <topology evidence="1">Multi-pass membrane protein</topology>
    </subcellularLocation>
</comment>
<evidence type="ECO:0000256" key="2">
    <source>
        <dbReference type="ARBA" id="ARBA00022448"/>
    </source>
</evidence>
<gene>
    <name evidence="12" type="ORF">DB32_003697</name>
</gene>
<name>A0A0F6W3L9_9BACT</name>
<dbReference type="FunFam" id="3.40.50.300:FF:000221">
    <property type="entry name" value="Multidrug ABC transporter ATP-binding protein"/>
    <property type="match status" value="1"/>
</dbReference>
<proteinExistence type="predicted"/>
<protein>
    <submittedName>
        <fullName evidence="12">ATP-binding protein of ABC transporter</fullName>
    </submittedName>
</protein>
<keyword evidence="5" id="KW-0547">Nucleotide-binding</keyword>
<dbReference type="AlphaFoldDB" id="A0A0F6W3L9"/>